<feature type="compositionally biased region" description="Polar residues" evidence="3">
    <location>
        <begin position="400"/>
        <end position="411"/>
    </location>
</feature>
<dbReference type="InParanoid" id="A0A401GML9"/>
<keyword evidence="2" id="KW-0233">DNA recombination</keyword>
<reference evidence="4 5" key="1">
    <citation type="journal article" date="2018" name="Sci. Rep.">
        <title>Genome sequence of the cauliflower mushroom Sparassis crispa (Hanabiratake) and its association with beneficial usage.</title>
        <authorList>
            <person name="Kiyama R."/>
            <person name="Furutani Y."/>
            <person name="Kawaguchi K."/>
            <person name="Nakanishi T."/>
        </authorList>
    </citation>
    <scope>NUCLEOTIDE SEQUENCE [LARGE SCALE GENOMIC DNA]</scope>
</reference>
<organism evidence="4 5">
    <name type="scientific">Sparassis crispa</name>
    <dbReference type="NCBI Taxonomy" id="139825"/>
    <lineage>
        <taxon>Eukaryota</taxon>
        <taxon>Fungi</taxon>
        <taxon>Dikarya</taxon>
        <taxon>Basidiomycota</taxon>
        <taxon>Agaricomycotina</taxon>
        <taxon>Agaricomycetes</taxon>
        <taxon>Polyporales</taxon>
        <taxon>Sparassidaceae</taxon>
        <taxon>Sparassis</taxon>
    </lineage>
</organism>
<evidence type="ECO:0000313" key="5">
    <source>
        <dbReference type="Proteomes" id="UP000287166"/>
    </source>
</evidence>
<evidence type="ECO:0000313" key="4">
    <source>
        <dbReference type="EMBL" id="GBE83458.1"/>
    </source>
</evidence>
<dbReference type="Proteomes" id="UP000287166">
    <property type="component" value="Unassembled WGS sequence"/>
</dbReference>
<feature type="region of interest" description="Disordered" evidence="3">
    <location>
        <begin position="60"/>
        <end position="88"/>
    </location>
</feature>
<dbReference type="PANTHER" id="PTHR33050:SF7">
    <property type="entry name" value="RIBONUCLEASE H"/>
    <property type="match status" value="1"/>
</dbReference>
<dbReference type="OrthoDB" id="3254696at2759"/>
<dbReference type="InterPro" id="IPR043502">
    <property type="entry name" value="DNA/RNA_pol_sf"/>
</dbReference>
<dbReference type="InterPro" id="IPR011010">
    <property type="entry name" value="DNA_brk_join_enz"/>
</dbReference>
<dbReference type="InterPro" id="IPR013762">
    <property type="entry name" value="Integrase-like_cat_sf"/>
</dbReference>
<dbReference type="GO" id="GO:0015074">
    <property type="term" value="P:DNA integration"/>
    <property type="evidence" value="ECO:0007669"/>
    <property type="project" value="InterPro"/>
</dbReference>
<sequence>MTGSIAPTGAANKDTSTIQSGSGSGGSGGLNLPGPAPLTTEEKKTENLARVARNLLLQQRRDAQETNVPADEPLLHIISRPSTPTPTLPPTPFSSANNCVGLLSAFSQFSPGSQKKVQTLINSSLPLPTNAFPDSVPKLLFSVERERPSSSTSHTQSFGIHPFILNLGQNGVHIPLSLFTTSATNKLHNHATSIKQNIVYNSSGAKCHLMDLTQFQAESEMDVADWHEAWNRYNPFLRTHADKAVAQRWEDHYHFLSKQDDFKRDFRAILTFDIEQRTRYSISPEAHNEDARHAHSPPGLTGMPAEAVGHSSLMIETPVATLATPPRRSLPFETARELTPGPLPSASAAAGPDTNSLNARKRQRRKASKHSRDTSITSSSYDPTPPLSALLSSSTPPNAFASSITQNNTSAPFAAPPSMGPVRESVRNEGDAHLLLGAQSRFLDDFEEWHPSPIFSAPDELHVYFDDLRIESSPFDQDPDFSLVLTPYSAPAFQRYLDNASLLTRYPELCFKLTYGFPLGNLAPIIESFTPNNLLSANVHTEVIREYISEELALGRFTGPFTRAQLEAKIGPFRSSPLQVATKVGACGEPDKFRICRHLSYKGTLGQSVNDEINAKDYPTRWGKATDVAKIISTAPLGTQVATLDIAGAYRTVPVKPDHKRFLVVLFLGFFYMDHNVPFGLASASGLQGEIADATVDIWESVAVSPIVKWVDDFALFRFPNEIGPFTENGFHYLYDLTHAKELIAPLCIPWHSTKGQEFADSFDYVGFHWDIVQRTVSLSERKRQKYSTHLLLFLQTYENSQVPKKEAERIIGKLSHITFVHSHGRSYMSNLYAWLRTFHNDFVPRYMRSSVISDLKWWSTQLSIPSAPRSLAPRGPTRDYGIWVDASTSTGLGIIWNGYWAAWRVVDGWKVPGRDIGWLEGVAAEVAILIARELGIRDADILIRSDNEGVIGAFEKGRSNNVETNLCIRRSEEVFRVTGLSASLIYPPSSPMNDSSPIARLLQDVDIDAEAAAFFSQVNSDVRHVATLPPPGGRIRIPRRPSSLNRITPSSHRPLVLASDRVLLWTTPHSHSFQRSLDSLLPSTAVLKLFQVMLCSLDESTRGNYGAGLLRFTQYCDQHRIPELQRMPASESLLSAFAASAAGAISDNTLSNWLAGLHFWHTVNGAVWHGHDMLRHVRCGVAKLVPPDSKRAKRPPVTIEAMVILKDGLDLSNAFDAAVWALASIAFWCCCRLGELVIPSTNLFDPLKHVSRSVLPIAFGRLANGAEFATFHIPWTKTTLQEGADISITARIHSTCPLAALRHHLSCNIDIPTSAPLFAFETAAGGWSPMTKHWFMQRCNTIWVSAGFPDMPGHAFRIGGATELLLQGVNPDVVATQGRWKSQAFLEYWRRIESILPLFISNASHSSRALHIGSAMDSFSRRHRLVSCAPT</sequence>
<evidence type="ECO:0000256" key="2">
    <source>
        <dbReference type="ARBA" id="ARBA00023172"/>
    </source>
</evidence>
<comment type="caution">
    <text evidence="4">The sequence shown here is derived from an EMBL/GenBank/DDBJ whole genome shotgun (WGS) entry which is preliminary data.</text>
</comment>
<feature type="compositionally biased region" description="Low complexity" evidence="3">
    <location>
        <begin position="387"/>
        <end position="397"/>
    </location>
</feature>
<keyword evidence="5" id="KW-1185">Reference proteome</keyword>
<dbReference type="SUPFAM" id="SSF56349">
    <property type="entry name" value="DNA breaking-rejoining enzymes"/>
    <property type="match status" value="1"/>
</dbReference>
<gene>
    <name evidence="4" type="ORF">SCP_0505070</name>
</gene>
<feature type="region of interest" description="Disordered" evidence="3">
    <location>
        <begin position="281"/>
        <end position="306"/>
    </location>
</feature>
<name>A0A401GML9_9APHY</name>
<dbReference type="Gene3D" id="1.10.443.10">
    <property type="entry name" value="Intergrase catalytic core"/>
    <property type="match status" value="1"/>
</dbReference>
<accession>A0A401GML9</accession>
<dbReference type="GO" id="GO:0006310">
    <property type="term" value="P:DNA recombination"/>
    <property type="evidence" value="ECO:0007669"/>
    <property type="project" value="UniProtKB-KW"/>
</dbReference>
<feature type="region of interest" description="Disordered" evidence="3">
    <location>
        <begin position="334"/>
        <end position="425"/>
    </location>
</feature>
<feature type="region of interest" description="Disordered" evidence="3">
    <location>
        <begin position="1"/>
        <end position="43"/>
    </location>
</feature>
<protein>
    <recommendedName>
        <fullName evidence="6">Reverse transcriptase domain-containing protein</fullName>
    </recommendedName>
</protein>
<dbReference type="PANTHER" id="PTHR33050">
    <property type="entry name" value="REVERSE TRANSCRIPTASE DOMAIN-CONTAINING PROTEIN"/>
    <property type="match status" value="1"/>
</dbReference>
<evidence type="ECO:0000256" key="3">
    <source>
        <dbReference type="SAM" id="MobiDB-lite"/>
    </source>
</evidence>
<dbReference type="InterPro" id="IPR052055">
    <property type="entry name" value="Hepadnavirus_pol/RT"/>
</dbReference>
<feature type="compositionally biased region" description="Basic residues" evidence="3">
    <location>
        <begin position="359"/>
        <end position="369"/>
    </location>
</feature>
<keyword evidence="1" id="KW-0238">DNA-binding</keyword>
<dbReference type="Gene3D" id="1.10.150.130">
    <property type="match status" value="1"/>
</dbReference>
<feature type="compositionally biased region" description="Gly residues" evidence="3">
    <location>
        <begin position="22"/>
        <end position="31"/>
    </location>
</feature>
<dbReference type="GO" id="GO:0003677">
    <property type="term" value="F:DNA binding"/>
    <property type="evidence" value="ECO:0007669"/>
    <property type="project" value="UniProtKB-KW"/>
</dbReference>
<dbReference type="SUPFAM" id="SSF56672">
    <property type="entry name" value="DNA/RNA polymerases"/>
    <property type="match status" value="1"/>
</dbReference>
<evidence type="ECO:0008006" key="6">
    <source>
        <dbReference type="Google" id="ProtNLM"/>
    </source>
</evidence>
<dbReference type="RefSeq" id="XP_027614371.1">
    <property type="nucleotide sequence ID" value="XM_027758570.1"/>
</dbReference>
<evidence type="ECO:0000256" key="1">
    <source>
        <dbReference type="ARBA" id="ARBA00023125"/>
    </source>
</evidence>
<dbReference type="GeneID" id="38780375"/>
<dbReference type="InterPro" id="IPR010998">
    <property type="entry name" value="Integrase_recombinase_N"/>
</dbReference>
<dbReference type="EMBL" id="BFAD01000005">
    <property type="protein sequence ID" value="GBE83458.1"/>
    <property type="molecule type" value="Genomic_DNA"/>
</dbReference>
<proteinExistence type="predicted"/>
<dbReference type="SUPFAM" id="SSF47823">
    <property type="entry name" value="lambda integrase-like, N-terminal domain"/>
    <property type="match status" value="1"/>
</dbReference>